<feature type="active site" description="Charge relay system" evidence="6 7">
    <location>
        <position position="1174"/>
    </location>
</feature>
<keyword evidence="12" id="KW-1185">Reference proteome</keyword>
<dbReference type="Pfam" id="PF01483">
    <property type="entry name" value="P_proprotein"/>
    <property type="match status" value="2"/>
</dbReference>
<name>A0A9N8GZG1_9STRA</name>
<dbReference type="SUPFAM" id="SSF52743">
    <property type="entry name" value="Subtilisin-like"/>
    <property type="match status" value="2"/>
</dbReference>
<evidence type="ECO:0000256" key="1">
    <source>
        <dbReference type="ARBA" id="ARBA00022670"/>
    </source>
</evidence>
<comment type="similarity">
    <text evidence="7">Belongs to the peptidase S8 family.</text>
</comment>
<dbReference type="PANTHER" id="PTHR42884:SF14">
    <property type="entry name" value="NEUROENDOCRINE CONVERTASE 1"/>
    <property type="match status" value="1"/>
</dbReference>
<accession>A0A9N8GZG1</accession>
<feature type="active site" description="Charge relay system" evidence="6 7">
    <location>
        <position position="901"/>
    </location>
</feature>
<comment type="caution">
    <text evidence="11">The sequence shown here is derived from an EMBL/GenBank/DDBJ whole genome shotgun (WGS) entry which is preliminary data.</text>
</comment>
<feature type="compositionally biased region" description="Low complexity" evidence="8">
    <location>
        <begin position="1534"/>
        <end position="1546"/>
    </location>
</feature>
<keyword evidence="1 7" id="KW-0645">Protease</keyword>
<comment type="caution">
    <text evidence="7">Lacks conserved residue(s) required for the propagation of feature annotation.</text>
</comment>
<feature type="chain" id="PRO_5040299603" description="subtilisin" evidence="9">
    <location>
        <begin position="28"/>
        <end position="1575"/>
    </location>
</feature>
<evidence type="ECO:0000256" key="9">
    <source>
        <dbReference type="SAM" id="SignalP"/>
    </source>
</evidence>
<evidence type="ECO:0000256" key="5">
    <source>
        <dbReference type="ARBA" id="ARBA00023619"/>
    </source>
</evidence>
<keyword evidence="2 7" id="KW-0378">Hydrolase</keyword>
<dbReference type="InterPro" id="IPR036852">
    <property type="entry name" value="Peptidase_S8/S53_dom_sf"/>
</dbReference>
<dbReference type="GO" id="GO:0004252">
    <property type="term" value="F:serine-type endopeptidase activity"/>
    <property type="evidence" value="ECO:0007669"/>
    <property type="project" value="UniProtKB-UniRule"/>
</dbReference>
<sequence>MRKHCQLGVGLLLALLSTGCITTGVRGQTAVEDIDYTCNFLEDTCASDWQLDGLCDNRGQLEEPSCLDQDCWDCDPCQAFSYSCSACKRRNGCHWCPGDALCVSQPLGQDFWQMHPTKVSSCPNTQDWVQTCDVPPESNNVYKDVHYRAMKWSYSLINVESVWRQGITGKDVQVRINDDGVDSFHPELIGKFDYGFSCDEFYQPENPRTDVRGTALAAMVGGQADNGACSLGIAPGVKISSCNVYTPNEVAFVWNSQLKQNGIGVDISVNADWGPSICIPKKQRARRKLQSTTTCIFNSTHKLSPCPHCPADLTLLPSSRDEYPDCRQAITQYCRAHYDVDPLACADYLYWFVEECSYRGSLDAPTHDELVQNIVLGRSEKGVIFVVPAGDEYQTGGDANFNGYANSRFTIAVGAVGKDGKHASYSTPGSPIWVSAPGGDVQYMSNNIVAQPGGGCRDAGPGTSFAVPVVAGVAALMLEVKPELTWRDVFAILAKTAQSDIMEPDENEFVTNGAGYKHSYKYGFGIVNAEAAVEEARSWTNFRREEQFTIESSETSSQIIWDDANNATVSTVRIDTVNRFFRTESVMVYVELNHVSRGDLKITLTSPFGTESILAPSKRPETTVGDNSEDGTLLWQFLTVRNFWEYPGGEWILRIVDERQGPDCIDLDFEYSYSMGGPEDTVITCSDFDQVTTTCTDPNEVAPILLEAQFEGRTVFESCCKCGGGDNSVKDRTNELKAWKMVVYGHVAAEAGDATELMLVSESTCQFATDTCPKSLQFNHVCDDSLLNEECIGMDCFDCDACQTFNYDCGLCTAAGCYYCPGDGMCASIALNQSYWELYPDKLPTCNTSDAWVSSCDSRRPENQFDDPLYEAMLWSYSMINIEPVWDLRASGKGIHVRINDDGVDSEHAEFSAGNFDKANSCQNYAPWDSEKDVHGTAVASIVAGNSNNGHCAAGIAPGATISSCVGPLELDEAPDLLVQNLDKVDISTNAWGPNVCRLKSIGRGRRLQQCLFSSEHPDSPCKACGEFTALDELSEECEAAVGNYCRENYVDDRVACSEFLDLFVDCEYHILPMDAHEAFVRAITEGRDGKGIIFVFSAGNTNDIGGDVNFNGFINSRFTIAVGAVGKDKKHASYSTTGAAVLISAPGGDYESISGNLVAKPGGGCHDIGVGTSFAAPTVAGIIALMLQVNADLGWRDVQGILAVTSQRIDEDNPSWITNAAGYNHSYQYGFGVPSTLDALNKASIWKNFRPEQQVMNETGVIDLPIEDNPTNTPTTSTLVFSELSTRNLVIESVVAFLDVQHPSRGDLVVALISPAGTESVLHPSKKPEDVQLRGDDIGKWKLLSLRTWGEWADGDWTLTLTDEKPGRYRECHDLPWEFTYPRADGQGNETISCGDFDRVTDCNDEGQVNPELMNVLYEDRTLVQSCCQCGGGQKSSDIIPMLRSWKLIIYGHIIESPEELLIFPPPKKEEDEKEQGSEEEEQDPNWISPNTLSENDPIAGWDDEGNSGTFSGGGGNAYYGGWRPPRDDDDNSGNSGDSGDWNSSHGQRRCYVSLTLLIVALELSVALFKVHSP</sequence>
<gene>
    <name evidence="11" type="ORF">SEMRO_3_G002740.1</name>
</gene>
<keyword evidence="3 7" id="KW-0720">Serine protease</keyword>
<dbReference type="GO" id="GO:0016020">
    <property type="term" value="C:membrane"/>
    <property type="evidence" value="ECO:0007669"/>
    <property type="project" value="TreeGrafter"/>
</dbReference>
<feature type="active site" description="Charge relay system" evidence="6 7">
    <location>
        <position position="935"/>
    </location>
</feature>
<dbReference type="PRINTS" id="PR00723">
    <property type="entry name" value="SUBTILISIN"/>
</dbReference>
<dbReference type="InterPro" id="IPR023828">
    <property type="entry name" value="Peptidase_S8_Ser-AS"/>
</dbReference>
<feature type="signal peptide" evidence="9">
    <location>
        <begin position="1"/>
        <end position="27"/>
    </location>
</feature>
<dbReference type="PANTHER" id="PTHR42884">
    <property type="entry name" value="PROPROTEIN CONVERTASE SUBTILISIN/KEXIN-RELATED"/>
    <property type="match status" value="1"/>
</dbReference>
<proteinExistence type="inferred from homology"/>
<dbReference type="Gene3D" id="2.60.120.260">
    <property type="entry name" value="Galactose-binding domain-like"/>
    <property type="match status" value="2"/>
</dbReference>
<evidence type="ECO:0000256" key="6">
    <source>
        <dbReference type="PIRSR" id="PIRSR615500-1"/>
    </source>
</evidence>
<dbReference type="PROSITE" id="PS00138">
    <property type="entry name" value="SUBTILASE_SER"/>
    <property type="match status" value="2"/>
</dbReference>
<dbReference type="PROSITE" id="PS51257">
    <property type="entry name" value="PROKAR_LIPOPROTEIN"/>
    <property type="match status" value="1"/>
</dbReference>
<dbReference type="PROSITE" id="PS51829">
    <property type="entry name" value="P_HOMO_B"/>
    <property type="match status" value="2"/>
</dbReference>
<feature type="compositionally biased region" description="Polar residues" evidence="8">
    <location>
        <begin position="1487"/>
        <end position="1496"/>
    </location>
</feature>
<keyword evidence="9" id="KW-0732">Signal</keyword>
<dbReference type="InterPro" id="IPR000209">
    <property type="entry name" value="Peptidase_S8/S53_dom"/>
</dbReference>
<dbReference type="SUPFAM" id="SSF49785">
    <property type="entry name" value="Galactose-binding domain-like"/>
    <property type="match status" value="2"/>
</dbReference>
<evidence type="ECO:0000259" key="10">
    <source>
        <dbReference type="PROSITE" id="PS51829"/>
    </source>
</evidence>
<organism evidence="11 12">
    <name type="scientific">Seminavis robusta</name>
    <dbReference type="NCBI Taxonomy" id="568900"/>
    <lineage>
        <taxon>Eukaryota</taxon>
        <taxon>Sar</taxon>
        <taxon>Stramenopiles</taxon>
        <taxon>Ochrophyta</taxon>
        <taxon>Bacillariophyta</taxon>
        <taxon>Bacillariophyceae</taxon>
        <taxon>Bacillariophycidae</taxon>
        <taxon>Naviculales</taxon>
        <taxon>Naviculaceae</taxon>
        <taxon>Seminavis</taxon>
    </lineage>
</organism>
<evidence type="ECO:0000313" key="11">
    <source>
        <dbReference type="EMBL" id="CAB9496298.1"/>
    </source>
</evidence>
<feature type="compositionally biased region" description="Basic and acidic residues" evidence="8">
    <location>
        <begin position="1468"/>
        <end position="1478"/>
    </location>
</feature>
<dbReference type="OrthoDB" id="44525at2759"/>
<dbReference type="PROSITE" id="PS51892">
    <property type="entry name" value="SUBTILASE"/>
    <property type="match status" value="2"/>
</dbReference>
<dbReference type="InterPro" id="IPR008979">
    <property type="entry name" value="Galactose-bd-like_sf"/>
</dbReference>
<reference evidence="11" key="1">
    <citation type="submission" date="2020-06" db="EMBL/GenBank/DDBJ databases">
        <authorList>
            <consortium name="Plant Systems Biology data submission"/>
        </authorList>
    </citation>
    <scope>NUCLEOTIDE SEQUENCE</scope>
    <source>
        <strain evidence="11">D6</strain>
    </source>
</reference>
<dbReference type="EMBL" id="CAICTM010000003">
    <property type="protein sequence ID" value="CAB9496298.1"/>
    <property type="molecule type" value="Genomic_DNA"/>
</dbReference>
<dbReference type="GO" id="GO:0005737">
    <property type="term" value="C:cytoplasm"/>
    <property type="evidence" value="ECO:0007669"/>
    <property type="project" value="UniProtKB-ARBA"/>
</dbReference>
<evidence type="ECO:0000313" key="12">
    <source>
        <dbReference type="Proteomes" id="UP001153069"/>
    </source>
</evidence>
<evidence type="ECO:0000256" key="3">
    <source>
        <dbReference type="ARBA" id="ARBA00022825"/>
    </source>
</evidence>
<dbReference type="InterPro" id="IPR022398">
    <property type="entry name" value="Peptidase_S8_His-AS"/>
</dbReference>
<dbReference type="Proteomes" id="UP001153069">
    <property type="component" value="Unassembled WGS sequence"/>
</dbReference>
<evidence type="ECO:0000256" key="4">
    <source>
        <dbReference type="ARBA" id="ARBA00023529"/>
    </source>
</evidence>
<dbReference type="Gene3D" id="3.40.50.200">
    <property type="entry name" value="Peptidase S8/S53 domain"/>
    <property type="match status" value="4"/>
</dbReference>
<comment type="catalytic activity">
    <reaction evidence="4">
        <text>Hydrolysis of proteins with broad specificity for peptide bonds, and a preference for a large uncharged residue in P1. Hydrolyzes peptide amides.</text>
        <dbReference type="EC" id="3.4.21.62"/>
    </reaction>
</comment>
<evidence type="ECO:0000256" key="7">
    <source>
        <dbReference type="PROSITE-ProRule" id="PRU01240"/>
    </source>
</evidence>
<dbReference type="GO" id="GO:0016485">
    <property type="term" value="P:protein processing"/>
    <property type="evidence" value="ECO:0007669"/>
    <property type="project" value="TreeGrafter"/>
</dbReference>
<dbReference type="InterPro" id="IPR015500">
    <property type="entry name" value="Peptidase_S8_subtilisin-rel"/>
</dbReference>
<dbReference type="EC" id="3.4.21.62" evidence="5"/>
<dbReference type="InterPro" id="IPR002884">
    <property type="entry name" value="P_dom"/>
</dbReference>
<feature type="domain" description="P/Homo B" evidence="10">
    <location>
        <begin position="540"/>
        <end position="749"/>
    </location>
</feature>
<evidence type="ECO:0000256" key="2">
    <source>
        <dbReference type="ARBA" id="ARBA00022801"/>
    </source>
</evidence>
<protein>
    <recommendedName>
        <fullName evidence="5">subtilisin</fullName>
        <ecNumber evidence="5">3.4.21.62</ecNumber>
    </recommendedName>
</protein>
<evidence type="ECO:0000256" key="8">
    <source>
        <dbReference type="SAM" id="MobiDB-lite"/>
    </source>
</evidence>
<feature type="region of interest" description="Disordered" evidence="8">
    <location>
        <begin position="1463"/>
        <end position="1546"/>
    </location>
</feature>
<dbReference type="GO" id="GO:0012505">
    <property type="term" value="C:endomembrane system"/>
    <property type="evidence" value="ECO:0007669"/>
    <property type="project" value="UniProtKB-ARBA"/>
</dbReference>
<dbReference type="PROSITE" id="PS00137">
    <property type="entry name" value="SUBTILASE_HIS"/>
    <property type="match status" value="1"/>
</dbReference>
<dbReference type="Pfam" id="PF00082">
    <property type="entry name" value="Peptidase_S8"/>
    <property type="match status" value="2"/>
</dbReference>
<feature type="domain" description="P/Homo B" evidence="10">
    <location>
        <begin position="1251"/>
        <end position="1457"/>
    </location>
</feature>